<dbReference type="AlphaFoldDB" id="A0A2R6XY82"/>
<sequence length="98" mass="11433">MALYEGVYEQTEQAQVRFIGMHTEDSMYDLGLLFSNQFFGKTMVINMQSGKSVLVDAEDLRNLEWLKETFSLRSLAEAERLAHFLEDHIPSLPWKPEY</sequence>
<reference evidence="2" key="1">
    <citation type="journal article" date="2018" name="Sci. Rep.">
        <title>Lignite coal burning seam in the remote Altai Mountains harbors a hydrogen-driven thermophilic microbial community.</title>
        <authorList>
            <person name="Kadnikov V.V."/>
            <person name="Mardanov A.V."/>
            <person name="Ivasenko D.A."/>
            <person name="Antsiferov D.V."/>
            <person name="Beletsky A.V."/>
            <person name="Karnachuk O.V."/>
            <person name="Ravin N.V."/>
        </authorList>
    </citation>
    <scope>NUCLEOTIDE SEQUENCE [LARGE SCALE GENOMIC DNA]</scope>
</reference>
<dbReference type="EMBL" id="PEBX01000127">
    <property type="protein sequence ID" value="PTQ55375.1"/>
    <property type="molecule type" value="Genomic_DNA"/>
</dbReference>
<evidence type="ECO:0008006" key="3">
    <source>
        <dbReference type="Google" id="ProtNLM"/>
    </source>
</evidence>
<name>A0A2R6XY82_9BACL</name>
<proteinExistence type="predicted"/>
<organism evidence="1 2">
    <name type="scientific">Candidatus Carbonibacillus altaicus</name>
    <dbReference type="NCBI Taxonomy" id="2163959"/>
    <lineage>
        <taxon>Bacteria</taxon>
        <taxon>Bacillati</taxon>
        <taxon>Bacillota</taxon>
        <taxon>Bacilli</taxon>
        <taxon>Bacillales</taxon>
        <taxon>Candidatus Carbonibacillus</taxon>
    </lineage>
</organism>
<dbReference type="Pfam" id="PF11256">
    <property type="entry name" value="SAV0927-like"/>
    <property type="match status" value="1"/>
</dbReference>
<accession>A0A2R6XY82</accession>
<evidence type="ECO:0000313" key="2">
    <source>
        <dbReference type="Proteomes" id="UP000244338"/>
    </source>
</evidence>
<comment type="caution">
    <text evidence="1">The sequence shown here is derived from an EMBL/GenBank/DDBJ whole genome shotgun (WGS) entry which is preliminary data.</text>
</comment>
<gene>
    <name evidence="1" type="ORF">BSOLF_2274</name>
</gene>
<protein>
    <recommendedName>
        <fullName evidence="3">DUF3055 domain-containing protein</fullName>
    </recommendedName>
</protein>
<evidence type="ECO:0000313" key="1">
    <source>
        <dbReference type="EMBL" id="PTQ55375.1"/>
    </source>
</evidence>
<dbReference type="InterPro" id="IPR021415">
    <property type="entry name" value="SAV0927-like"/>
</dbReference>
<dbReference type="Proteomes" id="UP000244338">
    <property type="component" value="Unassembled WGS sequence"/>
</dbReference>